<evidence type="ECO:0000313" key="4">
    <source>
        <dbReference type="EMBL" id="KAB8343009.1"/>
    </source>
</evidence>
<dbReference type="Pfam" id="PF09769">
    <property type="entry name" value="ApoO"/>
    <property type="match status" value="1"/>
</dbReference>
<dbReference type="InterPro" id="IPR057766">
    <property type="entry name" value="Znf-C2H2_OTU1-like_C"/>
</dbReference>
<dbReference type="PANTHER" id="PTHR28268">
    <property type="entry name" value="MICOS SUBUNIT MIC26"/>
    <property type="match status" value="1"/>
</dbReference>
<name>A0A5N6KT44_9ROSI</name>
<evidence type="ECO:0000313" key="5">
    <source>
        <dbReference type="Proteomes" id="UP000327013"/>
    </source>
</evidence>
<dbReference type="InterPro" id="IPR033181">
    <property type="entry name" value="Mic26_fungi"/>
</dbReference>
<dbReference type="GO" id="GO:0042407">
    <property type="term" value="P:cristae formation"/>
    <property type="evidence" value="ECO:0007669"/>
    <property type="project" value="InterPro"/>
</dbReference>
<dbReference type="Pfam" id="PF24560">
    <property type="entry name" value="zf-C2H2_OTU1_C"/>
    <property type="match status" value="1"/>
</dbReference>
<keyword evidence="1" id="KW-0472">Membrane</keyword>
<dbReference type="InterPro" id="IPR038765">
    <property type="entry name" value="Papain-like_cys_pep_sf"/>
</dbReference>
<feature type="region of interest" description="Disordered" evidence="2">
    <location>
        <begin position="371"/>
        <end position="399"/>
    </location>
</feature>
<accession>A0A5N6KT44</accession>
<reference evidence="4 5" key="1">
    <citation type="submission" date="2019-06" db="EMBL/GenBank/DDBJ databases">
        <title>A chromosomal-level reference genome of Carpinus fangiana (Coryloideae, Betulaceae).</title>
        <authorList>
            <person name="Yang X."/>
            <person name="Wang Z."/>
            <person name="Zhang L."/>
            <person name="Hao G."/>
            <person name="Liu J."/>
            <person name="Yang Y."/>
        </authorList>
    </citation>
    <scope>NUCLEOTIDE SEQUENCE [LARGE SCALE GENOMIC DNA]</scope>
    <source>
        <strain evidence="4">Cfa_2016G</strain>
        <tissue evidence="4">Leaf</tissue>
    </source>
</reference>
<comment type="subcellular location">
    <subcellularLocation>
        <location evidence="1">Mitochondrion inner membrane</location>
    </subcellularLocation>
</comment>
<protein>
    <recommendedName>
        <fullName evidence="1">MICOS complex subunit</fullName>
    </recommendedName>
</protein>
<keyword evidence="5" id="KW-1185">Reference proteome</keyword>
<dbReference type="AlphaFoldDB" id="A0A5N6KT44"/>
<dbReference type="SUPFAM" id="SSF54001">
    <property type="entry name" value="Cysteine proteinases"/>
    <property type="match status" value="1"/>
</dbReference>
<feature type="region of interest" description="Disordered" evidence="2">
    <location>
        <begin position="44"/>
        <end position="92"/>
    </location>
</feature>
<dbReference type="PROSITE" id="PS50802">
    <property type="entry name" value="OTU"/>
    <property type="match status" value="1"/>
</dbReference>
<keyword evidence="1" id="KW-0999">Mitochondrion inner membrane</keyword>
<feature type="compositionally biased region" description="Pro residues" evidence="2">
    <location>
        <begin position="372"/>
        <end position="388"/>
    </location>
</feature>
<feature type="domain" description="OTU" evidence="3">
    <location>
        <begin position="411"/>
        <end position="548"/>
    </location>
</feature>
<dbReference type="PANTHER" id="PTHR28268:SF1">
    <property type="entry name" value="MICOS SUBUNIT MIC26"/>
    <property type="match status" value="1"/>
</dbReference>
<dbReference type="InterPro" id="IPR003323">
    <property type="entry name" value="OTU_dom"/>
</dbReference>
<dbReference type="Proteomes" id="UP000327013">
    <property type="component" value="Unassembled WGS sequence"/>
</dbReference>
<gene>
    <name evidence="4" type="ORF">FH972_022603</name>
</gene>
<feature type="compositionally biased region" description="Polar residues" evidence="2">
    <location>
        <begin position="59"/>
        <end position="73"/>
    </location>
</feature>
<comment type="subunit">
    <text evidence="1">Component of the mitochondrial contact site and cristae organizing system (MICOS) complex.</text>
</comment>
<dbReference type="Gene3D" id="3.90.70.80">
    <property type="match status" value="1"/>
</dbReference>
<sequence length="633" mass="66925">MGSPRYASCITLTGFKQNAAAAATGVLVASAVFYPRTAYAETPERESVPIYDDVAASPDPSSTDAGKKQPTTTPERRVAPQTSVASSPSPTDRLEKYVRAARLQLYEVASKGEDSLNNFMTQALNLETSVAQTVANLAPAPESREKLMPGVIYVLVASMAGSILTRRSNILLRATVPLAFGVGAGYTVIPVTMHNVEDLIWKYEEKYPVVRDTHLQVRERVVDIWQTGKAHSGMALARAEETLEDARKKMQDWTLEMTHAKLSASCGFLTLCCIHQVCPQAQKTAPPAPGPRGLLIGTVGGYSSPPRISTATSLPTFDLKSGFPPHPLDLDQFAPDVLLSDTNLSLNGEQLIAVKKDIAAALIQPLGTTAPAPAPAPALPTSAPPPRNTQPAEDAALDPPEIPVPSHAATLVLRVMPDDNSCLFRAFAAAALGTATDTAPSTAATAAADALSDSTPGLRALVAAAIAAQPTLYTAAVLDKDPAAYRAWIQRPDAWGGAIELGILAAHFGLEVASVSVQDGRVDRFNEGAPHRVLLVYSGIHYDVAALSPSAPPHARADLPAELDVRVFAADDEVVLDAARELGRRLRDAHYFTDTAGFGVVCNVAGCGWRGTGEKDAVKHATETGHYDFGEAA</sequence>
<evidence type="ECO:0000259" key="3">
    <source>
        <dbReference type="PROSITE" id="PS50802"/>
    </source>
</evidence>
<proteinExistence type="predicted"/>
<dbReference type="CDD" id="cd22745">
    <property type="entry name" value="OTU_OTU1"/>
    <property type="match status" value="1"/>
</dbReference>
<feature type="compositionally biased region" description="Polar residues" evidence="2">
    <location>
        <begin position="80"/>
        <end position="90"/>
    </location>
</feature>
<dbReference type="GO" id="GO:0061617">
    <property type="term" value="C:MICOS complex"/>
    <property type="evidence" value="ECO:0007669"/>
    <property type="project" value="UniProtKB-UniRule"/>
</dbReference>
<dbReference type="OrthoDB" id="65596at2759"/>
<comment type="function">
    <text evidence="1">Component of the MICOS complex, a large protein complex of the mitochondrial inner membrane that plays crucial roles in the maintenance of crista junctions, inner membrane architecture, and formation of contact sites to the outer membrane.</text>
</comment>
<organism evidence="4 5">
    <name type="scientific">Carpinus fangiana</name>
    <dbReference type="NCBI Taxonomy" id="176857"/>
    <lineage>
        <taxon>Eukaryota</taxon>
        <taxon>Viridiplantae</taxon>
        <taxon>Streptophyta</taxon>
        <taxon>Embryophyta</taxon>
        <taxon>Tracheophyta</taxon>
        <taxon>Spermatophyta</taxon>
        <taxon>Magnoliopsida</taxon>
        <taxon>eudicotyledons</taxon>
        <taxon>Gunneridae</taxon>
        <taxon>Pentapetalae</taxon>
        <taxon>rosids</taxon>
        <taxon>fabids</taxon>
        <taxon>Fagales</taxon>
        <taxon>Betulaceae</taxon>
        <taxon>Carpinus</taxon>
    </lineage>
</organism>
<evidence type="ECO:0000256" key="2">
    <source>
        <dbReference type="SAM" id="MobiDB-lite"/>
    </source>
</evidence>
<keyword evidence="1" id="KW-0496">Mitochondrion</keyword>
<dbReference type="GO" id="GO:0044284">
    <property type="term" value="C:mitochondrial crista junction"/>
    <property type="evidence" value="ECO:0007669"/>
    <property type="project" value="TreeGrafter"/>
</dbReference>
<dbReference type="EMBL" id="VIBQ01000012">
    <property type="protein sequence ID" value="KAB8343009.1"/>
    <property type="molecule type" value="Genomic_DNA"/>
</dbReference>
<comment type="caution">
    <text evidence="4">The sequence shown here is derived from an EMBL/GenBank/DDBJ whole genome shotgun (WGS) entry which is preliminary data.</text>
</comment>
<dbReference type="InterPro" id="IPR019166">
    <property type="entry name" value="MIC26/MIC27"/>
</dbReference>
<evidence type="ECO:0000256" key="1">
    <source>
        <dbReference type="RuleBase" id="RU363021"/>
    </source>
</evidence>